<dbReference type="EMBL" id="LECT01000055">
    <property type="protein sequence ID" value="KLU01189.1"/>
    <property type="molecule type" value="Genomic_DNA"/>
</dbReference>
<evidence type="ECO:0000256" key="1">
    <source>
        <dbReference type="SAM" id="MobiDB-lite"/>
    </source>
</evidence>
<reference evidence="2" key="1">
    <citation type="submission" date="2015-05" db="EMBL/GenBank/DDBJ databases">
        <title>Permanent draft genome of Rhodopirellula islandicus K833.</title>
        <authorList>
            <person name="Kizina J."/>
            <person name="Richter M."/>
            <person name="Glockner F.O."/>
            <person name="Harder J."/>
        </authorList>
    </citation>
    <scope>NUCLEOTIDE SEQUENCE [LARGE SCALE GENOMIC DNA]</scope>
    <source>
        <strain evidence="2">K833</strain>
    </source>
</reference>
<accession>A0A0J1E6V4</accession>
<dbReference type="AlphaFoldDB" id="A0A0J1E6V4"/>
<dbReference type="Proteomes" id="UP000036367">
    <property type="component" value="Unassembled WGS sequence"/>
</dbReference>
<sequence length="108" mass="11362">MKRKPGTSTTVEPRQLPAINAHATNLDEQANAMPPGRHPFAVDRCLFVQKNPPAGLGASAPNYQRRLLRSHPHSPRTGPASLARGGSPENVRGDPSAAPDGADVVDVA</sequence>
<feature type="region of interest" description="Disordered" evidence="1">
    <location>
        <begin position="53"/>
        <end position="108"/>
    </location>
</feature>
<dbReference type="STRING" id="595434.RISK_006758"/>
<comment type="caution">
    <text evidence="2">The sequence shown here is derived from an EMBL/GenBank/DDBJ whole genome shotgun (WGS) entry which is preliminary data.</text>
</comment>
<evidence type="ECO:0000313" key="3">
    <source>
        <dbReference type="Proteomes" id="UP000036367"/>
    </source>
</evidence>
<evidence type="ECO:0000313" key="2">
    <source>
        <dbReference type="EMBL" id="KLU01189.1"/>
    </source>
</evidence>
<dbReference type="PATRIC" id="fig|595434.4.peg.6434"/>
<name>A0A0J1E6V4_RHOIS</name>
<organism evidence="2 3">
    <name type="scientific">Rhodopirellula islandica</name>
    <dbReference type="NCBI Taxonomy" id="595434"/>
    <lineage>
        <taxon>Bacteria</taxon>
        <taxon>Pseudomonadati</taxon>
        <taxon>Planctomycetota</taxon>
        <taxon>Planctomycetia</taxon>
        <taxon>Pirellulales</taxon>
        <taxon>Pirellulaceae</taxon>
        <taxon>Rhodopirellula</taxon>
    </lineage>
</organism>
<protein>
    <submittedName>
        <fullName evidence="2">Uncharacterized protein</fullName>
    </submittedName>
</protein>
<feature type="compositionally biased region" description="Low complexity" evidence="1">
    <location>
        <begin position="93"/>
        <end position="108"/>
    </location>
</feature>
<keyword evidence="3" id="KW-1185">Reference proteome</keyword>
<gene>
    <name evidence="2" type="ORF">RISK_006758</name>
</gene>
<proteinExistence type="predicted"/>